<feature type="compositionally biased region" description="Polar residues" evidence="1">
    <location>
        <begin position="26"/>
        <end position="39"/>
    </location>
</feature>
<proteinExistence type="predicted"/>
<feature type="region of interest" description="Disordered" evidence="1">
    <location>
        <begin position="156"/>
        <end position="180"/>
    </location>
</feature>
<evidence type="ECO:0000313" key="2">
    <source>
        <dbReference type="EMBL" id="CAD9373823.1"/>
    </source>
</evidence>
<feature type="compositionally biased region" description="Basic and acidic residues" evidence="1">
    <location>
        <begin position="40"/>
        <end position="49"/>
    </location>
</feature>
<dbReference type="EMBL" id="HBGS01003913">
    <property type="protein sequence ID" value="CAD9373823.1"/>
    <property type="molecule type" value="Transcribed_RNA"/>
</dbReference>
<feature type="compositionally biased region" description="Basic and acidic residues" evidence="1">
    <location>
        <begin position="156"/>
        <end position="174"/>
    </location>
</feature>
<gene>
    <name evidence="2" type="ORF">DSPE1174_LOCUS2016</name>
</gene>
<evidence type="ECO:0000256" key="1">
    <source>
        <dbReference type="SAM" id="MobiDB-lite"/>
    </source>
</evidence>
<protein>
    <submittedName>
        <fullName evidence="2">Uncharacterized protein</fullName>
    </submittedName>
</protein>
<feature type="region of interest" description="Disordered" evidence="1">
    <location>
        <begin position="26"/>
        <end position="49"/>
    </location>
</feature>
<accession>A0A7S2APC2</accession>
<organism evidence="2">
    <name type="scientific">Octactis speculum</name>
    <dbReference type="NCBI Taxonomy" id="3111310"/>
    <lineage>
        <taxon>Eukaryota</taxon>
        <taxon>Sar</taxon>
        <taxon>Stramenopiles</taxon>
        <taxon>Ochrophyta</taxon>
        <taxon>Dictyochophyceae</taxon>
        <taxon>Dictyochales</taxon>
        <taxon>Dictyochaceae</taxon>
        <taxon>Octactis</taxon>
    </lineage>
</organism>
<sequence>MARRTDHVINGGRNNEQAMRLAVMESLSSGNQDNSTSPESEARSLREAKARELDEAKAAKIEEAAVEKIAEAELLALTAENKGIRTATTAKTAENGNCGFSAVVKAITNYEHLMDTVLWTRDISTTTGELKKLNTRACRKKLGELLTYEKSEKSKREEKSAGCNREGDKTEKSPDAVSDTEGDLDAMIKNMAKKSDDRSCWWDSHCFEVFATFLEIEIVVISVYATPGRVKKRKTTTRQSFKPDVAAGASNVGALYFILYMYNYEAEHFEPILWVGDQWI</sequence>
<reference evidence="2" key="1">
    <citation type="submission" date="2021-01" db="EMBL/GenBank/DDBJ databases">
        <authorList>
            <person name="Corre E."/>
            <person name="Pelletier E."/>
            <person name="Niang G."/>
            <person name="Scheremetjew M."/>
            <person name="Finn R."/>
            <person name="Kale V."/>
            <person name="Holt S."/>
            <person name="Cochrane G."/>
            <person name="Meng A."/>
            <person name="Brown T."/>
            <person name="Cohen L."/>
        </authorList>
    </citation>
    <scope>NUCLEOTIDE SEQUENCE</scope>
    <source>
        <strain evidence="2">CCMP1381</strain>
    </source>
</reference>
<dbReference type="AlphaFoldDB" id="A0A7S2APC2"/>
<name>A0A7S2APC2_9STRA</name>